<proteinExistence type="predicted"/>
<dbReference type="PANTHER" id="PTHR11695">
    <property type="entry name" value="ALCOHOL DEHYDROGENASE RELATED"/>
    <property type="match status" value="1"/>
</dbReference>
<evidence type="ECO:0000259" key="1">
    <source>
        <dbReference type="Pfam" id="PF08240"/>
    </source>
</evidence>
<dbReference type="AlphaFoldDB" id="A0A914XE72"/>
<protein>
    <submittedName>
        <fullName evidence="3">Alcohol dehydrogenase-like N-terminal domain-containing protein</fullName>
    </submittedName>
</protein>
<dbReference type="Gene3D" id="3.90.180.10">
    <property type="entry name" value="Medium-chain alcohol dehydrogenases, catalytic domain"/>
    <property type="match status" value="1"/>
</dbReference>
<feature type="domain" description="Alcohol dehydrogenase-like N-terminal" evidence="1">
    <location>
        <begin position="55"/>
        <end position="130"/>
    </location>
</feature>
<dbReference type="PROSITE" id="PS51257">
    <property type="entry name" value="PROKAR_LIPOPROTEIN"/>
    <property type="match status" value="1"/>
</dbReference>
<evidence type="ECO:0000313" key="2">
    <source>
        <dbReference type="Proteomes" id="UP000887566"/>
    </source>
</evidence>
<evidence type="ECO:0000313" key="3">
    <source>
        <dbReference type="WBParaSite" id="PSAMB.scaffold7626size7351.g30320.t1"/>
    </source>
</evidence>
<organism evidence="2 3">
    <name type="scientific">Plectus sambesii</name>
    <dbReference type="NCBI Taxonomy" id="2011161"/>
    <lineage>
        <taxon>Eukaryota</taxon>
        <taxon>Metazoa</taxon>
        <taxon>Ecdysozoa</taxon>
        <taxon>Nematoda</taxon>
        <taxon>Chromadorea</taxon>
        <taxon>Plectida</taxon>
        <taxon>Plectina</taxon>
        <taxon>Plectoidea</taxon>
        <taxon>Plectidae</taxon>
        <taxon>Plectus</taxon>
    </lineage>
</organism>
<keyword evidence="2" id="KW-1185">Reference proteome</keyword>
<dbReference type="PANTHER" id="PTHR11695:SF294">
    <property type="entry name" value="RETICULON-4-INTERACTING PROTEIN 1, MITOCHONDRIAL"/>
    <property type="match status" value="1"/>
</dbReference>
<accession>A0A914XE72</accession>
<dbReference type="InterPro" id="IPR011032">
    <property type="entry name" value="GroES-like_sf"/>
</dbReference>
<name>A0A914XE72_9BILA</name>
<reference evidence="3" key="1">
    <citation type="submission" date="2022-11" db="UniProtKB">
        <authorList>
            <consortium name="WormBaseParasite"/>
        </authorList>
    </citation>
    <scope>IDENTIFICATION</scope>
</reference>
<dbReference type="InterPro" id="IPR013154">
    <property type="entry name" value="ADH-like_N"/>
</dbReference>
<dbReference type="Pfam" id="PF08240">
    <property type="entry name" value="ADH_N"/>
    <property type="match status" value="1"/>
</dbReference>
<dbReference type="SUPFAM" id="SSF50129">
    <property type="entry name" value="GroES-like"/>
    <property type="match status" value="1"/>
</dbReference>
<dbReference type="GO" id="GO:0005739">
    <property type="term" value="C:mitochondrion"/>
    <property type="evidence" value="ECO:0007669"/>
    <property type="project" value="TreeGrafter"/>
</dbReference>
<dbReference type="WBParaSite" id="PSAMB.scaffold7626size7351.g30320.t1">
    <property type="protein sequence ID" value="PSAMB.scaffold7626size7351.g30320.t1"/>
    <property type="gene ID" value="PSAMB.scaffold7626size7351.g30320"/>
</dbReference>
<sequence length="145" mass="15565">MMKRLLSRWVAGGGGIGGCRLASSSSPDSMLAWQIDAYNSGLSMNKVRVPRIDSPTDMLVEVKAASVNPIDVRMSEGYGNTIVGVMRQIGQRSLNPVSPFPLTLGRDCSGVVREVGRGVQRFRPGDEVYCAIGAQRPGTHAQFAL</sequence>
<dbReference type="Proteomes" id="UP000887566">
    <property type="component" value="Unplaced"/>
</dbReference>
<dbReference type="InterPro" id="IPR050700">
    <property type="entry name" value="YIM1/Zinc_Alcohol_DH_Fams"/>
</dbReference>